<reference evidence="6 7" key="1">
    <citation type="submission" date="2020-02" db="EMBL/GenBank/DDBJ databases">
        <title>Ideonella bacterium strain TBM-1.</title>
        <authorList>
            <person name="Chen W.-M."/>
        </authorList>
    </citation>
    <scope>NUCLEOTIDE SEQUENCE [LARGE SCALE GENOMIC DNA]</scope>
    <source>
        <strain evidence="6 7">TBM-1</strain>
    </source>
</reference>
<keyword evidence="2" id="KW-0805">Transcription regulation</keyword>
<dbReference type="InterPro" id="IPR053812">
    <property type="entry name" value="HTH_Sigma70_ECF-like"/>
</dbReference>
<proteinExistence type="inferred from homology"/>
<dbReference type="InterPro" id="IPR039425">
    <property type="entry name" value="RNA_pol_sigma-70-like"/>
</dbReference>
<dbReference type="InterPro" id="IPR011517">
    <property type="entry name" value="RNA_pol_sigma70_ECF-like"/>
</dbReference>
<evidence type="ECO:0000256" key="3">
    <source>
        <dbReference type="ARBA" id="ARBA00023082"/>
    </source>
</evidence>
<evidence type="ECO:0000256" key="4">
    <source>
        <dbReference type="ARBA" id="ARBA00023163"/>
    </source>
</evidence>
<dbReference type="NCBIfam" id="TIGR02999">
    <property type="entry name" value="Sig-70_X6"/>
    <property type="match status" value="1"/>
</dbReference>
<dbReference type="InterPro" id="IPR013325">
    <property type="entry name" value="RNA_pol_sigma_r2"/>
</dbReference>
<dbReference type="EMBL" id="JAAGOH010000017">
    <property type="protein sequence ID" value="NDY92413.1"/>
    <property type="molecule type" value="Genomic_DNA"/>
</dbReference>
<keyword evidence="4" id="KW-0804">Transcription</keyword>
<dbReference type="Proteomes" id="UP000484255">
    <property type="component" value="Unassembled WGS sequence"/>
</dbReference>
<feature type="domain" description="RNA polymerase sigma-70 ECF-like HTH" evidence="5">
    <location>
        <begin position="19"/>
        <end position="195"/>
    </location>
</feature>
<sequence length="198" mass="21364">MDNADRGHPRLPPPGADTLLVRAGQGDRQALAAAWPLVYEELRSVAGRLMARERPGHTITPTALIHEAWLKLDSRPGAFGDRAHFFALASRVMRHLLVDHAHARQAAKRGDGDLPLTLSAAEFVGDGGRGDPAEVLAVHQALERLAAEDPRCAQVIELRGFGGLGLEEIAQVLGISLATVKREWVFGRAWMARALGQG</sequence>
<comment type="similarity">
    <text evidence="1">Belongs to the sigma-70 factor family. ECF subfamily.</text>
</comment>
<dbReference type="Pfam" id="PF07638">
    <property type="entry name" value="Sigma70_ECF"/>
    <property type="match status" value="1"/>
</dbReference>
<dbReference type="AlphaFoldDB" id="A0A7C9PHX0"/>
<accession>A0A7C9PHX0</accession>
<dbReference type="RefSeq" id="WP_163458268.1">
    <property type="nucleotide sequence ID" value="NZ_JAAGOH010000017.1"/>
</dbReference>
<evidence type="ECO:0000256" key="1">
    <source>
        <dbReference type="ARBA" id="ARBA00010641"/>
    </source>
</evidence>
<keyword evidence="3" id="KW-0731">Sigma factor</keyword>
<gene>
    <name evidence="6" type="ORF">G3A44_14585</name>
</gene>
<dbReference type="InterPro" id="IPR036388">
    <property type="entry name" value="WH-like_DNA-bd_sf"/>
</dbReference>
<dbReference type="PANTHER" id="PTHR43133:SF39">
    <property type="entry name" value="SIMILAR TO RNA POLYMERASE SIGMA-E FACTOR"/>
    <property type="match status" value="1"/>
</dbReference>
<dbReference type="InterPro" id="IPR014284">
    <property type="entry name" value="RNA_pol_sigma-70_dom"/>
</dbReference>
<dbReference type="PANTHER" id="PTHR43133">
    <property type="entry name" value="RNA POLYMERASE ECF-TYPE SIGMA FACTO"/>
    <property type="match status" value="1"/>
</dbReference>
<evidence type="ECO:0000259" key="5">
    <source>
        <dbReference type="Pfam" id="PF07638"/>
    </source>
</evidence>
<comment type="caution">
    <text evidence="6">The sequence shown here is derived from an EMBL/GenBank/DDBJ whole genome shotgun (WGS) entry which is preliminary data.</text>
</comment>
<name>A0A7C9PHX0_9BURK</name>
<evidence type="ECO:0000313" key="7">
    <source>
        <dbReference type="Proteomes" id="UP000484255"/>
    </source>
</evidence>
<keyword evidence="7" id="KW-1185">Reference proteome</keyword>
<dbReference type="SUPFAM" id="SSF88946">
    <property type="entry name" value="Sigma2 domain of RNA polymerase sigma factors"/>
    <property type="match status" value="1"/>
</dbReference>
<dbReference type="GO" id="GO:0006352">
    <property type="term" value="P:DNA-templated transcription initiation"/>
    <property type="evidence" value="ECO:0007669"/>
    <property type="project" value="InterPro"/>
</dbReference>
<evidence type="ECO:0000256" key="2">
    <source>
        <dbReference type="ARBA" id="ARBA00023015"/>
    </source>
</evidence>
<dbReference type="NCBIfam" id="TIGR02937">
    <property type="entry name" value="sigma70-ECF"/>
    <property type="match status" value="1"/>
</dbReference>
<protein>
    <submittedName>
        <fullName evidence="6">Sigma-70 family RNA polymerase sigma factor</fullName>
    </submittedName>
</protein>
<organism evidence="6 7">
    <name type="scientific">Ideonella livida</name>
    <dbReference type="NCBI Taxonomy" id="2707176"/>
    <lineage>
        <taxon>Bacteria</taxon>
        <taxon>Pseudomonadati</taxon>
        <taxon>Pseudomonadota</taxon>
        <taxon>Betaproteobacteria</taxon>
        <taxon>Burkholderiales</taxon>
        <taxon>Sphaerotilaceae</taxon>
        <taxon>Ideonella</taxon>
    </lineage>
</organism>
<dbReference type="CDD" id="cd06171">
    <property type="entry name" value="Sigma70_r4"/>
    <property type="match status" value="1"/>
</dbReference>
<dbReference type="GO" id="GO:0016987">
    <property type="term" value="F:sigma factor activity"/>
    <property type="evidence" value="ECO:0007669"/>
    <property type="project" value="UniProtKB-KW"/>
</dbReference>
<evidence type="ECO:0000313" key="6">
    <source>
        <dbReference type="EMBL" id="NDY92413.1"/>
    </source>
</evidence>
<dbReference type="SUPFAM" id="SSF88659">
    <property type="entry name" value="Sigma3 and sigma4 domains of RNA polymerase sigma factors"/>
    <property type="match status" value="1"/>
</dbReference>
<dbReference type="InterPro" id="IPR013324">
    <property type="entry name" value="RNA_pol_sigma_r3/r4-like"/>
</dbReference>
<dbReference type="Gene3D" id="1.10.10.10">
    <property type="entry name" value="Winged helix-like DNA-binding domain superfamily/Winged helix DNA-binding domain"/>
    <property type="match status" value="1"/>
</dbReference>